<feature type="transmembrane region" description="Helical" evidence="1">
    <location>
        <begin position="29"/>
        <end position="55"/>
    </location>
</feature>
<dbReference type="Proteomes" id="UP001500433">
    <property type="component" value="Unassembled WGS sequence"/>
</dbReference>
<dbReference type="InterPro" id="IPR029787">
    <property type="entry name" value="Nucleotide_cyclase"/>
</dbReference>
<accession>A0ABP9FB17</accession>
<protein>
    <recommendedName>
        <fullName evidence="2">Guanylate cyclase domain-containing protein</fullName>
    </recommendedName>
</protein>
<organism evidence="3 4">
    <name type="scientific">Flaviramulus aquimarinus</name>
    <dbReference type="NCBI Taxonomy" id="1170456"/>
    <lineage>
        <taxon>Bacteria</taxon>
        <taxon>Pseudomonadati</taxon>
        <taxon>Bacteroidota</taxon>
        <taxon>Flavobacteriia</taxon>
        <taxon>Flavobacteriales</taxon>
        <taxon>Flavobacteriaceae</taxon>
        <taxon>Flaviramulus</taxon>
    </lineage>
</organism>
<evidence type="ECO:0000313" key="4">
    <source>
        <dbReference type="Proteomes" id="UP001500433"/>
    </source>
</evidence>
<dbReference type="PANTHER" id="PTHR43081">
    <property type="entry name" value="ADENYLATE CYCLASE, TERMINAL-DIFFERENTIATION SPECIFIC-RELATED"/>
    <property type="match status" value="1"/>
</dbReference>
<dbReference type="InterPro" id="IPR050697">
    <property type="entry name" value="Adenylyl/Guanylyl_Cyclase_3/4"/>
</dbReference>
<dbReference type="EMBL" id="BAABJH010000006">
    <property type="protein sequence ID" value="GAA4898250.1"/>
    <property type="molecule type" value="Genomic_DNA"/>
</dbReference>
<dbReference type="PROSITE" id="PS50125">
    <property type="entry name" value="GUANYLATE_CYCLASE_2"/>
    <property type="match status" value="1"/>
</dbReference>
<evidence type="ECO:0000256" key="1">
    <source>
        <dbReference type="SAM" id="Phobius"/>
    </source>
</evidence>
<evidence type="ECO:0000259" key="2">
    <source>
        <dbReference type="PROSITE" id="PS50125"/>
    </source>
</evidence>
<reference evidence="4" key="1">
    <citation type="journal article" date="2019" name="Int. J. Syst. Evol. Microbiol.">
        <title>The Global Catalogue of Microorganisms (GCM) 10K type strain sequencing project: providing services to taxonomists for standard genome sequencing and annotation.</title>
        <authorList>
            <consortium name="The Broad Institute Genomics Platform"/>
            <consortium name="The Broad Institute Genome Sequencing Center for Infectious Disease"/>
            <person name="Wu L."/>
            <person name="Ma J."/>
        </authorList>
    </citation>
    <scope>NUCLEOTIDE SEQUENCE [LARGE SCALE GENOMIC DNA]</scope>
    <source>
        <strain evidence="4">JCM 18274</strain>
    </source>
</reference>
<sequence length="350" mass="40238">MFGLIFLFIEHSATKDFDYTVNGVIKLDYRVVLFALPVVTIVGLIIGIIELLFINRLFSKNSFLFKIIGKLIIYSLFLFIIICFTYPVAASIELKTNIFDKKVWSKFTEFLNSISFLSTSFQMTVSLIFALFYNEISEKVGSNAFLNFIVGKYHKPKLESRIFMFLDMKSSTTIAEKIGHLEYFNLLKDYYNIISDAVINYSGEIYQYVGDEMVVSWKTSNSKTDNNCIHCFFKMKHDLQKQKKKFIDKFNEHPTFKAGIHFGEVTTGEIGKIKKDIVFTGDTLNTTARIQSLCNEFSADLLISENLLNILDLDTDFSAIFLVNQKLRGKEKSIDLYTIEKKPVANKELS</sequence>
<gene>
    <name evidence="3" type="ORF">GCM10023311_23870</name>
</gene>
<keyword evidence="1" id="KW-0472">Membrane</keyword>
<dbReference type="SUPFAM" id="SSF55073">
    <property type="entry name" value="Nucleotide cyclase"/>
    <property type="match status" value="1"/>
</dbReference>
<keyword evidence="4" id="KW-1185">Reference proteome</keyword>
<dbReference type="CDD" id="cd07302">
    <property type="entry name" value="CHD"/>
    <property type="match status" value="1"/>
</dbReference>
<dbReference type="InterPro" id="IPR001054">
    <property type="entry name" value="A/G_cyclase"/>
</dbReference>
<dbReference type="Pfam" id="PF00211">
    <property type="entry name" value="Guanylate_cyc"/>
    <property type="match status" value="1"/>
</dbReference>
<dbReference type="PANTHER" id="PTHR43081:SF1">
    <property type="entry name" value="ADENYLATE CYCLASE, TERMINAL-DIFFERENTIATION SPECIFIC"/>
    <property type="match status" value="1"/>
</dbReference>
<feature type="transmembrane region" description="Helical" evidence="1">
    <location>
        <begin position="67"/>
        <end position="90"/>
    </location>
</feature>
<keyword evidence="1" id="KW-0812">Transmembrane</keyword>
<dbReference type="SMART" id="SM00044">
    <property type="entry name" value="CYCc"/>
    <property type="match status" value="1"/>
</dbReference>
<proteinExistence type="predicted"/>
<evidence type="ECO:0000313" key="3">
    <source>
        <dbReference type="EMBL" id="GAA4898250.1"/>
    </source>
</evidence>
<feature type="domain" description="Guanylate cyclase" evidence="2">
    <location>
        <begin position="162"/>
        <end position="291"/>
    </location>
</feature>
<dbReference type="Gene3D" id="3.30.70.1230">
    <property type="entry name" value="Nucleotide cyclase"/>
    <property type="match status" value="1"/>
</dbReference>
<name>A0ABP9FB17_9FLAO</name>
<keyword evidence="1" id="KW-1133">Transmembrane helix</keyword>
<comment type="caution">
    <text evidence="3">The sequence shown here is derived from an EMBL/GenBank/DDBJ whole genome shotgun (WGS) entry which is preliminary data.</text>
</comment>